<dbReference type="Proteomes" id="UP001138768">
    <property type="component" value="Unassembled WGS sequence"/>
</dbReference>
<accession>A0A9X0W6R0</accession>
<evidence type="ECO:0000313" key="1">
    <source>
        <dbReference type="EMBL" id="MBK1617965.1"/>
    </source>
</evidence>
<keyword evidence="2" id="KW-1185">Reference proteome</keyword>
<name>A0A9X0W6R0_9GAMM</name>
<sequence>MVETLSATPRAVEPRLLLREQASQLGSVVARCGALGGAGINLVWRLPRIEQAQLLHQRRASSSSWPLRSTCAL</sequence>
<dbReference type="AlphaFoldDB" id="A0A9X0W6R0"/>
<proteinExistence type="predicted"/>
<organism evidence="1 2">
    <name type="scientific">Lamprobacter modestohalophilus</name>
    <dbReference type="NCBI Taxonomy" id="1064514"/>
    <lineage>
        <taxon>Bacteria</taxon>
        <taxon>Pseudomonadati</taxon>
        <taxon>Pseudomonadota</taxon>
        <taxon>Gammaproteobacteria</taxon>
        <taxon>Chromatiales</taxon>
        <taxon>Chromatiaceae</taxon>
        <taxon>Lamprobacter</taxon>
    </lineage>
</organism>
<evidence type="ECO:0000313" key="2">
    <source>
        <dbReference type="Proteomes" id="UP001138768"/>
    </source>
</evidence>
<dbReference type="EMBL" id="NRRY01000006">
    <property type="protein sequence ID" value="MBK1617965.1"/>
    <property type="molecule type" value="Genomic_DNA"/>
</dbReference>
<gene>
    <name evidence="1" type="ORF">CKO42_05750</name>
</gene>
<reference evidence="1 2" key="1">
    <citation type="journal article" date="2020" name="Microorganisms">
        <title>Osmotic Adaptation and Compatible Solute Biosynthesis of Phototrophic Bacteria as Revealed from Genome Analyses.</title>
        <authorList>
            <person name="Imhoff J.F."/>
            <person name="Rahn T."/>
            <person name="Kunzel S."/>
            <person name="Keller A."/>
            <person name="Neulinger S.C."/>
        </authorList>
    </citation>
    <scope>NUCLEOTIDE SEQUENCE [LARGE SCALE GENOMIC DNA]</scope>
    <source>
        <strain evidence="1 2">DSM 25653</strain>
    </source>
</reference>
<protein>
    <submittedName>
        <fullName evidence="1">Uncharacterized protein</fullName>
    </submittedName>
</protein>
<comment type="caution">
    <text evidence="1">The sequence shown here is derived from an EMBL/GenBank/DDBJ whole genome shotgun (WGS) entry which is preliminary data.</text>
</comment>